<evidence type="ECO:0000256" key="11">
    <source>
        <dbReference type="RuleBase" id="RU004326"/>
    </source>
</evidence>
<dbReference type="PRINTS" id="PR00509">
    <property type="entry name" value="PGMPMM"/>
</dbReference>
<dbReference type="InterPro" id="IPR005844">
    <property type="entry name" value="A-D-PHexomutase_a/b/a-I"/>
</dbReference>
<keyword evidence="5" id="KW-0313">Glucose metabolism</keyword>
<dbReference type="NCBIfam" id="NF005737">
    <property type="entry name" value="PRK07564.1-1"/>
    <property type="match status" value="1"/>
</dbReference>
<dbReference type="SUPFAM" id="SSF55957">
    <property type="entry name" value="Phosphoglucomutase, C-terminal domain"/>
    <property type="match status" value="1"/>
</dbReference>
<evidence type="ECO:0000259" key="12">
    <source>
        <dbReference type="Pfam" id="PF02878"/>
    </source>
</evidence>
<keyword evidence="10" id="KW-0119">Carbohydrate metabolism</keyword>
<evidence type="ECO:0000256" key="8">
    <source>
        <dbReference type="ARBA" id="ARBA00022842"/>
    </source>
</evidence>
<gene>
    <name evidence="15" type="ORF">EDC57_1962</name>
</gene>
<dbReference type="InterPro" id="IPR016055">
    <property type="entry name" value="A-D-PHexomutase_a/b/a-I/II/III"/>
</dbReference>
<dbReference type="GO" id="GO:0006006">
    <property type="term" value="P:glucose metabolic process"/>
    <property type="evidence" value="ECO:0007669"/>
    <property type="project" value="UniProtKB-KW"/>
</dbReference>
<dbReference type="Pfam" id="PF02878">
    <property type="entry name" value="PGM_PMM_I"/>
    <property type="match status" value="1"/>
</dbReference>
<comment type="similarity">
    <text evidence="3 11">Belongs to the phosphohexose mutase family.</text>
</comment>
<evidence type="ECO:0000256" key="6">
    <source>
        <dbReference type="ARBA" id="ARBA00022553"/>
    </source>
</evidence>
<sequence length="543" mass="58111">MRIHTVATRPFPDQRPGTSGLRKRVAVFRQPHYLENFVQSVFDVVPELAGGTLVLGGDGRYGNDEAIATILRMAAANGVARVIVGRGGILSTPAASCLIRGRGAAGGFILSASHNPGGPEGDFGIKFNPANGGPAPPAVTEAVYARSREITAYRIAEAELPPLDRDGVHRLGETTVEVVDPVADYAALMERLFDFDRIRDLLRGGFRICYDAMHAVTGPYARRILVDLLGAPPGSVIRAEPLPDFGGLHPDPNLTHARELVAVMWGAEAPDLGAASDGDGDRNMILGPRCFVTPSDSLAVLAANATLVPGYRDGLAGVARSMPTSRAVDRVAETLGIDCYETPTGWKFFGSLLDAGRITLCGEESFGTGSDHVREKDGLWAVLFWLDLLAARREPLPAILRAHWARFGRHYYQRHDYEGLDAAAAEELMAALRARLPALAGRHLGGAAVTLADDFAYTDPVDGSRAEGQGVRIVLDDGARMVFRLSGTGTAGATLRVYLERFEPDPARHGLEPGEVLAPLAALAREVAEIPRRTGREKPDVVT</sequence>
<dbReference type="GO" id="GO:0004614">
    <property type="term" value="F:phosphoglucomutase activity"/>
    <property type="evidence" value="ECO:0007669"/>
    <property type="project" value="UniProtKB-EC"/>
</dbReference>
<dbReference type="EC" id="5.4.2.2" evidence="4"/>
<evidence type="ECO:0000256" key="7">
    <source>
        <dbReference type="ARBA" id="ARBA00022723"/>
    </source>
</evidence>
<evidence type="ECO:0000256" key="9">
    <source>
        <dbReference type="ARBA" id="ARBA00023235"/>
    </source>
</evidence>
<evidence type="ECO:0000313" key="15">
    <source>
        <dbReference type="EMBL" id="ROR32751.1"/>
    </source>
</evidence>
<feature type="domain" description="Alpha-D-phosphohexomutase alpha/beta/alpha" evidence="13">
    <location>
        <begin position="185"/>
        <end position="286"/>
    </location>
</feature>
<dbReference type="InterPro" id="IPR005841">
    <property type="entry name" value="Alpha-D-phosphohexomutase_SF"/>
</dbReference>
<feature type="domain" description="Alpha-D-phosphohexomutase alpha/beta/alpha" evidence="12">
    <location>
        <begin position="14"/>
        <end position="153"/>
    </location>
</feature>
<dbReference type="FunFam" id="3.40.120.10:FF:000006">
    <property type="entry name" value="Phosphoglucomutase PgmA"/>
    <property type="match status" value="1"/>
</dbReference>
<evidence type="ECO:0000256" key="10">
    <source>
        <dbReference type="ARBA" id="ARBA00023277"/>
    </source>
</evidence>
<organism evidence="15 16">
    <name type="scientific">Inmirania thermothiophila</name>
    <dbReference type="NCBI Taxonomy" id="1750597"/>
    <lineage>
        <taxon>Bacteria</taxon>
        <taxon>Pseudomonadati</taxon>
        <taxon>Pseudomonadota</taxon>
        <taxon>Gammaproteobacteria</taxon>
        <taxon>Chromatiales</taxon>
        <taxon>Ectothiorhodospiraceae</taxon>
        <taxon>Inmirania</taxon>
    </lineage>
</organism>
<dbReference type="InterPro" id="IPR005845">
    <property type="entry name" value="A-D-PHexomutase_a/b/a-II"/>
</dbReference>
<dbReference type="GO" id="GO:0005829">
    <property type="term" value="C:cytosol"/>
    <property type="evidence" value="ECO:0007669"/>
    <property type="project" value="TreeGrafter"/>
</dbReference>
<dbReference type="InterPro" id="IPR036900">
    <property type="entry name" value="A-D-PHexomutase_C_sf"/>
</dbReference>
<dbReference type="PANTHER" id="PTHR22573:SF2">
    <property type="entry name" value="PHOSPHOGLUCOMUTASE"/>
    <property type="match status" value="1"/>
</dbReference>
<accession>A0A3N1Y2J1</accession>
<feature type="domain" description="Alpha-D-phosphohexomutase alpha/beta/alpha" evidence="14">
    <location>
        <begin position="295"/>
        <end position="407"/>
    </location>
</feature>
<evidence type="ECO:0000256" key="5">
    <source>
        <dbReference type="ARBA" id="ARBA00022526"/>
    </source>
</evidence>
<keyword evidence="9" id="KW-0413">Isomerase</keyword>
<keyword evidence="8 11" id="KW-0460">Magnesium</keyword>
<dbReference type="Pfam" id="PF02880">
    <property type="entry name" value="PGM_PMM_III"/>
    <property type="match status" value="1"/>
</dbReference>
<dbReference type="AlphaFoldDB" id="A0A3N1Y2J1"/>
<dbReference type="FunFam" id="3.40.120.10:FF:000004">
    <property type="entry name" value="Phosphoglucomutase 5"/>
    <property type="match status" value="1"/>
</dbReference>
<evidence type="ECO:0000256" key="4">
    <source>
        <dbReference type="ARBA" id="ARBA00012728"/>
    </source>
</evidence>
<dbReference type="RefSeq" id="WP_123401655.1">
    <property type="nucleotide sequence ID" value="NZ_RJVI01000002.1"/>
</dbReference>
<evidence type="ECO:0000259" key="14">
    <source>
        <dbReference type="Pfam" id="PF02880"/>
    </source>
</evidence>
<dbReference type="InterPro" id="IPR016066">
    <property type="entry name" value="A-D-PHexomutase_CS"/>
</dbReference>
<comment type="catalytic activity">
    <reaction evidence="1">
        <text>alpha-D-glucose 1-phosphate = alpha-D-glucose 6-phosphate</text>
        <dbReference type="Rhea" id="RHEA:23536"/>
        <dbReference type="ChEBI" id="CHEBI:58225"/>
        <dbReference type="ChEBI" id="CHEBI:58601"/>
        <dbReference type="EC" id="5.4.2.2"/>
    </reaction>
</comment>
<name>A0A3N1Y2J1_9GAMM</name>
<protein>
    <recommendedName>
        <fullName evidence="4">phosphoglucomutase (alpha-D-glucose-1,6-bisphosphate-dependent)</fullName>
        <ecNumber evidence="4">5.4.2.2</ecNumber>
    </recommendedName>
</protein>
<dbReference type="EMBL" id="RJVI01000002">
    <property type="protein sequence ID" value="ROR32751.1"/>
    <property type="molecule type" value="Genomic_DNA"/>
</dbReference>
<dbReference type="InterPro" id="IPR045244">
    <property type="entry name" value="PGM"/>
</dbReference>
<comment type="cofactor">
    <cofactor evidence="2">
        <name>Mg(2+)</name>
        <dbReference type="ChEBI" id="CHEBI:18420"/>
    </cofactor>
</comment>
<keyword evidence="6" id="KW-0597">Phosphoprotein</keyword>
<dbReference type="InterPro" id="IPR005846">
    <property type="entry name" value="A-D-PHexomutase_a/b/a-III"/>
</dbReference>
<evidence type="ECO:0000256" key="3">
    <source>
        <dbReference type="ARBA" id="ARBA00010231"/>
    </source>
</evidence>
<evidence type="ECO:0000313" key="16">
    <source>
        <dbReference type="Proteomes" id="UP000276634"/>
    </source>
</evidence>
<dbReference type="Gene3D" id="3.30.310.50">
    <property type="entry name" value="Alpha-D-phosphohexomutase, C-terminal domain"/>
    <property type="match status" value="1"/>
</dbReference>
<reference evidence="15 16" key="1">
    <citation type="submission" date="2018-11" db="EMBL/GenBank/DDBJ databases">
        <title>Genomic Encyclopedia of Type Strains, Phase IV (KMG-IV): sequencing the most valuable type-strain genomes for metagenomic binning, comparative biology and taxonomic classification.</title>
        <authorList>
            <person name="Goeker M."/>
        </authorList>
    </citation>
    <scope>NUCLEOTIDE SEQUENCE [LARGE SCALE GENOMIC DNA]</scope>
    <source>
        <strain evidence="15 16">DSM 100275</strain>
    </source>
</reference>
<evidence type="ECO:0000256" key="1">
    <source>
        <dbReference type="ARBA" id="ARBA00000443"/>
    </source>
</evidence>
<proteinExistence type="inferred from homology"/>
<comment type="caution">
    <text evidence="15">The sequence shown here is derived from an EMBL/GenBank/DDBJ whole genome shotgun (WGS) entry which is preliminary data.</text>
</comment>
<dbReference type="GO" id="GO:0000287">
    <property type="term" value="F:magnesium ion binding"/>
    <property type="evidence" value="ECO:0007669"/>
    <property type="project" value="InterPro"/>
</dbReference>
<evidence type="ECO:0000256" key="2">
    <source>
        <dbReference type="ARBA" id="ARBA00001946"/>
    </source>
</evidence>
<dbReference type="Pfam" id="PF24947">
    <property type="entry name" value="PGM1_C_vert_fung"/>
    <property type="match status" value="1"/>
</dbReference>
<dbReference type="PANTHER" id="PTHR22573">
    <property type="entry name" value="PHOSPHOHEXOMUTASE FAMILY MEMBER"/>
    <property type="match status" value="1"/>
</dbReference>
<dbReference type="Gene3D" id="3.40.120.10">
    <property type="entry name" value="Alpha-D-Glucose-1,6-Bisphosphate, subunit A, domain 3"/>
    <property type="match status" value="3"/>
</dbReference>
<keyword evidence="7 11" id="KW-0479">Metal-binding</keyword>
<dbReference type="FunFam" id="3.30.310.50:FF:000002">
    <property type="entry name" value="Phosphoglucomutase 5"/>
    <property type="match status" value="1"/>
</dbReference>
<keyword evidence="16" id="KW-1185">Reference proteome</keyword>
<dbReference type="SUPFAM" id="SSF53738">
    <property type="entry name" value="Phosphoglucomutase, first 3 domains"/>
    <property type="match status" value="3"/>
</dbReference>
<evidence type="ECO:0000259" key="13">
    <source>
        <dbReference type="Pfam" id="PF02879"/>
    </source>
</evidence>
<dbReference type="OrthoDB" id="9806956at2"/>
<dbReference type="Proteomes" id="UP000276634">
    <property type="component" value="Unassembled WGS sequence"/>
</dbReference>
<dbReference type="PROSITE" id="PS00710">
    <property type="entry name" value="PGM_PMM"/>
    <property type="match status" value="1"/>
</dbReference>
<dbReference type="Pfam" id="PF02879">
    <property type="entry name" value="PGM_PMM_II"/>
    <property type="match status" value="1"/>
</dbReference>